<dbReference type="InterPro" id="IPR028082">
    <property type="entry name" value="Peripla_BP_I"/>
</dbReference>
<dbReference type="Gene3D" id="1.10.260.40">
    <property type="entry name" value="lambda repressor-like DNA-binding domains"/>
    <property type="match status" value="1"/>
</dbReference>
<accession>A0A857JBT5</accession>
<sequence length="368" mass="39130">MASSPEDSPSPAGEPAADAAPGRGPRRKLGTLTIHDVAALAGVSSVTASRYFNDPGRVSEKRREKLAAVIRQTGYVPSQVARRLASSQGGLVGAVMQNVSSPTFAPLVRAMGDTLEQHGLQLLLANSDYSIASEERAIQAFLGWHPSGLILTRGDHSEASDALLAQMRIPVVEAWEVVEGRPFHQVGFSQREVGRILTRHFLEQGVRRLRFAMNARLDDTRAARRIEGYTEAMQAAGLAADVVYSAHGDDIEAGTDHAVRLSQEAPATRPRALVFANDSMAMAALLGCARLGLAVPHDCALAGFGDAAIGAILTPALTTVRTQPQAIGSTAARTLVELLHAPAGEPVGIRTHHIDCELVVRESSRISR</sequence>
<dbReference type="PANTHER" id="PTHR30146:SF33">
    <property type="entry name" value="TRANSCRIPTIONAL REGULATOR"/>
    <property type="match status" value="1"/>
</dbReference>
<dbReference type="GO" id="GO:0000976">
    <property type="term" value="F:transcription cis-regulatory region binding"/>
    <property type="evidence" value="ECO:0007669"/>
    <property type="project" value="TreeGrafter"/>
</dbReference>
<feature type="compositionally biased region" description="Low complexity" evidence="4">
    <location>
        <begin position="1"/>
        <end position="23"/>
    </location>
</feature>
<dbReference type="Gene3D" id="3.40.50.2300">
    <property type="match status" value="2"/>
</dbReference>
<dbReference type="RefSeq" id="WP_160554946.1">
    <property type="nucleotide sequence ID" value="NZ_CP047650.1"/>
</dbReference>
<dbReference type="Proteomes" id="UP000464787">
    <property type="component" value="Chromosome"/>
</dbReference>
<evidence type="ECO:0000256" key="4">
    <source>
        <dbReference type="SAM" id="MobiDB-lite"/>
    </source>
</evidence>
<name>A0A857JBT5_9BURK</name>
<dbReference type="CDD" id="cd01392">
    <property type="entry name" value="HTH_LacI"/>
    <property type="match status" value="1"/>
</dbReference>
<evidence type="ECO:0000259" key="5">
    <source>
        <dbReference type="PROSITE" id="PS50932"/>
    </source>
</evidence>
<dbReference type="PANTHER" id="PTHR30146">
    <property type="entry name" value="LACI-RELATED TRANSCRIPTIONAL REPRESSOR"/>
    <property type="match status" value="1"/>
</dbReference>
<dbReference type="CDD" id="cd01575">
    <property type="entry name" value="PBP1_GntR"/>
    <property type="match status" value="1"/>
</dbReference>
<dbReference type="Pfam" id="PF13377">
    <property type="entry name" value="Peripla_BP_3"/>
    <property type="match status" value="1"/>
</dbReference>
<feature type="domain" description="HTH lacI-type" evidence="5">
    <location>
        <begin position="32"/>
        <end position="86"/>
    </location>
</feature>
<dbReference type="GO" id="GO:0003700">
    <property type="term" value="F:DNA-binding transcription factor activity"/>
    <property type="evidence" value="ECO:0007669"/>
    <property type="project" value="TreeGrafter"/>
</dbReference>
<dbReference type="Pfam" id="PF00356">
    <property type="entry name" value="LacI"/>
    <property type="match status" value="1"/>
</dbReference>
<keyword evidence="3" id="KW-0804">Transcription</keyword>
<dbReference type="EMBL" id="CP047650">
    <property type="protein sequence ID" value="QHJ01138.1"/>
    <property type="molecule type" value="Genomic_DNA"/>
</dbReference>
<keyword evidence="2" id="KW-0238">DNA-binding</keyword>
<evidence type="ECO:0000313" key="6">
    <source>
        <dbReference type="EMBL" id="QHJ01138.1"/>
    </source>
</evidence>
<evidence type="ECO:0000256" key="1">
    <source>
        <dbReference type="ARBA" id="ARBA00023015"/>
    </source>
</evidence>
<proteinExistence type="predicted"/>
<dbReference type="InterPro" id="IPR010982">
    <property type="entry name" value="Lambda_DNA-bd_dom_sf"/>
</dbReference>
<protein>
    <submittedName>
        <fullName evidence="6">Substrate-binding domain-containing protein</fullName>
    </submittedName>
</protein>
<feature type="region of interest" description="Disordered" evidence="4">
    <location>
        <begin position="1"/>
        <end position="28"/>
    </location>
</feature>
<evidence type="ECO:0000256" key="3">
    <source>
        <dbReference type="ARBA" id="ARBA00023163"/>
    </source>
</evidence>
<evidence type="ECO:0000256" key="2">
    <source>
        <dbReference type="ARBA" id="ARBA00023125"/>
    </source>
</evidence>
<dbReference type="KEGG" id="xyk:GT347_26010"/>
<organism evidence="6 7">
    <name type="scientific">Xylophilus rhododendri</name>
    <dbReference type="NCBI Taxonomy" id="2697032"/>
    <lineage>
        <taxon>Bacteria</taxon>
        <taxon>Pseudomonadati</taxon>
        <taxon>Pseudomonadota</taxon>
        <taxon>Betaproteobacteria</taxon>
        <taxon>Burkholderiales</taxon>
        <taxon>Xylophilus</taxon>
    </lineage>
</organism>
<dbReference type="SUPFAM" id="SSF47413">
    <property type="entry name" value="lambda repressor-like DNA-binding domains"/>
    <property type="match status" value="1"/>
</dbReference>
<evidence type="ECO:0000313" key="7">
    <source>
        <dbReference type="Proteomes" id="UP000464787"/>
    </source>
</evidence>
<keyword evidence="1" id="KW-0805">Transcription regulation</keyword>
<dbReference type="SUPFAM" id="SSF53822">
    <property type="entry name" value="Periplasmic binding protein-like I"/>
    <property type="match status" value="1"/>
</dbReference>
<dbReference type="SMART" id="SM00354">
    <property type="entry name" value="HTH_LACI"/>
    <property type="match status" value="1"/>
</dbReference>
<dbReference type="PROSITE" id="PS50932">
    <property type="entry name" value="HTH_LACI_2"/>
    <property type="match status" value="1"/>
</dbReference>
<reference evidence="6 7" key="1">
    <citation type="submission" date="2020-01" db="EMBL/GenBank/DDBJ databases">
        <title>Genome sequencing of strain KACC 21265.</title>
        <authorList>
            <person name="Heo J."/>
            <person name="Kim S.-J."/>
            <person name="Kim J.-S."/>
            <person name="Hong S.-B."/>
            <person name="Kwon S.-W."/>
        </authorList>
    </citation>
    <scope>NUCLEOTIDE SEQUENCE [LARGE SCALE GENOMIC DNA]</scope>
    <source>
        <strain evidence="6 7">KACC 21265</strain>
    </source>
</reference>
<dbReference type="AlphaFoldDB" id="A0A857JBT5"/>
<dbReference type="InterPro" id="IPR000843">
    <property type="entry name" value="HTH_LacI"/>
</dbReference>
<keyword evidence="7" id="KW-1185">Reference proteome</keyword>
<dbReference type="InterPro" id="IPR046335">
    <property type="entry name" value="LacI/GalR-like_sensor"/>
</dbReference>
<gene>
    <name evidence="6" type="ORF">GT347_26010</name>
</gene>